<evidence type="ECO:0008006" key="4">
    <source>
        <dbReference type="Google" id="ProtNLM"/>
    </source>
</evidence>
<dbReference type="EMBL" id="VENC01000001">
    <property type="protein sequence ID" value="MTI97117.1"/>
    <property type="molecule type" value="Genomic_DNA"/>
</dbReference>
<name>A0A844HZA8_9GAMM</name>
<dbReference type="AlphaFoldDB" id="A0A844HZA8"/>
<dbReference type="Gene3D" id="3.40.190.10">
    <property type="entry name" value="Periplasmic binding protein-like II"/>
    <property type="match status" value="1"/>
</dbReference>
<accession>A0A844HZA8</accession>
<evidence type="ECO:0000313" key="2">
    <source>
        <dbReference type="EMBL" id="MTI97117.1"/>
    </source>
</evidence>
<feature type="signal peptide" evidence="1">
    <location>
        <begin position="1"/>
        <end position="29"/>
    </location>
</feature>
<keyword evidence="1" id="KW-0732">Signal</keyword>
<protein>
    <recommendedName>
        <fullName evidence="4">PBP domain-containing protein</fullName>
    </recommendedName>
</protein>
<reference evidence="2 3" key="1">
    <citation type="submission" date="2019-06" db="EMBL/GenBank/DDBJ databases">
        <title>Enrichment of Autotrophic Halophilic Microorganisms from Red Sea Brine Pool Using Microbial Electrosynthesis System.</title>
        <authorList>
            <person name="Alqahtani M.F."/>
            <person name="Bajracharya S."/>
            <person name="Katuri K.P."/>
            <person name="Ali M."/>
            <person name="Saikaly P.E."/>
        </authorList>
    </citation>
    <scope>NUCLEOTIDE SEQUENCE [LARGE SCALE GENOMIC DNA]</scope>
    <source>
        <strain evidence="2">MES15</strain>
    </source>
</reference>
<evidence type="ECO:0000256" key="1">
    <source>
        <dbReference type="SAM" id="SignalP"/>
    </source>
</evidence>
<dbReference type="SUPFAM" id="SSF53850">
    <property type="entry name" value="Periplasmic binding protein-like II"/>
    <property type="match status" value="1"/>
</dbReference>
<proteinExistence type="predicted"/>
<sequence length="151" mass="17032">MTTRISTAKNKPTALCLFLALWLFTVAHAHGEQKIIVNQSVPISDPDWIYLNQIFAMQIRKWPDDSAIQVFTLPSTSDLHREFTVKRLKIQAHQLDRIWNRMLFTGTGKAPTVVESEEEMLEMVKSTPGAIGYVSGEYPVSDVKLLSGAQE</sequence>
<organism evidence="2 3">
    <name type="scientific">Marinobacter adhaerens</name>
    <dbReference type="NCBI Taxonomy" id="1033846"/>
    <lineage>
        <taxon>Bacteria</taxon>
        <taxon>Pseudomonadati</taxon>
        <taxon>Pseudomonadota</taxon>
        <taxon>Gammaproteobacteria</taxon>
        <taxon>Pseudomonadales</taxon>
        <taxon>Marinobacteraceae</taxon>
        <taxon>Marinobacter</taxon>
    </lineage>
</organism>
<feature type="chain" id="PRO_5032934500" description="PBP domain-containing protein" evidence="1">
    <location>
        <begin position="30"/>
        <end position="151"/>
    </location>
</feature>
<comment type="caution">
    <text evidence="2">The sequence shown here is derived from an EMBL/GenBank/DDBJ whole genome shotgun (WGS) entry which is preliminary data.</text>
</comment>
<evidence type="ECO:0000313" key="3">
    <source>
        <dbReference type="Proteomes" id="UP000431462"/>
    </source>
</evidence>
<dbReference type="Proteomes" id="UP000431462">
    <property type="component" value="Unassembled WGS sequence"/>
</dbReference>
<gene>
    <name evidence="2" type="ORF">FH752_00685</name>
</gene>